<evidence type="ECO:0000313" key="1">
    <source>
        <dbReference type="EMBL" id="NMN98476.1"/>
    </source>
</evidence>
<dbReference type="EMBL" id="VCQU01000011">
    <property type="protein sequence ID" value="NMN98476.1"/>
    <property type="molecule type" value="Genomic_DNA"/>
</dbReference>
<sequence length="668" mass="71298">MSDAVDTKAEIIKLSRVLGEDVAALEFLETIGWRQLREFRYLVADQFFEGAESRLKNLAAAAKLVPNPIIVKLAPIYFEPRLAAGVAGLVDEEKALKLVPKLPVSLMAETLPYVDPRKIGQLVSKVPVDVARKLLPVMIASGEYISMGQLVDFVTPEQLAGVLPILDDVSLLRIAEVTENKDQFDIIIPLIDDARIARVIQTAREENLLDVAIELLNEVNVHTRGRMANIAAQQSDKVLNALVEAVDSAGEWDMLLPTTRQMTPQNLARFAKAKALDGAEVMSTLVESAVRNDVWDALLPMVPHLSDAGLSGLASVSAFQDRAVVAKVVNEAVGTAQGSAALFASALPLISRVSEQVKRVFADEIGKLDPATFEREVKGVVAAGKLSDLLPLVSLLPKPKQDAVSTIAANFDPTEMHSALVAASDNGVLPEMLEVAAGMPLDKREQAIGIITDNEDDDLLGTTLEPDQQQNVWNQVLKLSSNVPLPALQRLSDQAAFLNLENVLPSVMQAAEFTNEWNTGLAILGGIHDRARKDGVPVQVTVQGRLVQKAAEKALEAGLLDKAGLGKDLLEQYAKEQGIAKEFDETVLLASGAARGAATQVVQMSFGAIEDGVSPIRALADQVPGGKSVAGAVSEAAGKASGLASSLFERAKAATHAVTQDKATHEGE</sequence>
<evidence type="ECO:0000313" key="2">
    <source>
        <dbReference type="Proteomes" id="UP000535543"/>
    </source>
</evidence>
<comment type="caution">
    <text evidence="1">The sequence shown here is derived from an EMBL/GenBank/DDBJ whole genome shotgun (WGS) entry which is preliminary data.</text>
</comment>
<name>A0A848KKV0_9NOCA</name>
<dbReference type="Proteomes" id="UP000535543">
    <property type="component" value="Unassembled WGS sequence"/>
</dbReference>
<dbReference type="AlphaFoldDB" id="A0A848KKV0"/>
<proteinExistence type="predicted"/>
<accession>A0A848KKV0</accession>
<keyword evidence="2" id="KW-1185">Reference proteome</keyword>
<dbReference type="RefSeq" id="WP_169592869.1">
    <property type="nucleotide sequence ID" value="NZ_VCQU01000011.1"/>
</dbReference>
<reference evidence="1 2" key="1">
    <citation type="submission" date="2019-05" db="EMBL/GenBank/DDBJ databases">
        <authorList>
            <person name="Lee S.D."/>
        </authorList>
    </citation>
    <scope>NUCLEOTIDE SEQUENCE [LARGE SCALE GENOMIC DNA]</scope>
    <source>
        <strain evidence="1 2">YC2-7</strain>
    </source>
</reference>
<organism evidence="1 2">
    <name type="scientific">Antrihabitans stalactiti</name>
    <dbReference type="NCBI Taxonomy" id="2584121"/>
    <lineage>
        <taxon>Bacteria</taxon>
        <taxon>Bacillati</taxon>
        <taxon>Actinomycetota</taxon>
        <taxon>Actinomycetes</taxon>
        <taxon>Mycobacteriales</taxon>
        <taxon>Nocardiaceae</taxon>
        <taxon>Antrihabitans</taxon>
    </lineage>
</organism>
<gene>
    <name evidence="1" type="ORF">FGL95_25905</name>
</gene>
<protein>
    <submittedName>
        <fullName evidence="1">Uncharacterized protein</fullName>
    </submittedName>
</protein>
<reference evidence="1 2" key="2">
    <citation type="submission" date="2020-06" db="EMBL/GenBank/DDBJ databases">
        <title>Antribacter stalactiti gen. nov., sp. nov., a new member of the family Nacardiaceae isolated from a cave.</title>
        <authorList>
            <person name="Kim I.S."/>
        </authorList>
    </citation>
    <scope>NUCLEOTIDE SEQUENCE [LARGE SCALE GENOMIC DNA]</scope>
    <source>
        <strain evidence="1 2">YC2-7</strain>
    </source>
</reference>